<sequence length="234" mass="26479">MSSSTITETFWPVLRDAMKGDPSRRMFLKCPICNERMSTTTKGLKHDASILRCGHMACHGCIDGGRPRCPVCRLSLAHHLCGHSQNGCLMPASVQHFDLVPLTKADGGGTLTPYCDDCQQFNLLQGLSLILESLDTNETGLPDFQFLGLTAYCGDYTVPLVETENVKVRRVEIPEYMTEIVRETLARFNSRSRANWCNWEADPVTIRCHLYEEPTRQGIRKRFANKLRKLVNKR</sequence>
<dbReference type="Pfam" id="PF13445">
    <property type="entry name" value="zf-RING_UBOX"/>
    <property type="match status" value="1"/>
</dbReference>
<evidence type="ECO:0000313" key="7">
    <source>
        <dbReference type="Proteomes" id="UP000635477"/>
    </source>
</evidence>
<evidence type="ECO:0000256" key="1">
    <source>
        <dbReference type="ARBA" id="ARBA00022723"/>
    </source>
</evidence>
<dbReference type="EMBL" id="JABEYC010000451">
    <property type="protein sequence ID" value="KAF4977230.1"/>
    <property type="molecule type" value="Genomic_DNA"/>
</dbReference>
<keyword evidence="3" id="KW-0862">Zinc</keyword>
<evidence type="ECO:0000256" key="4">
    <source>
        <dbReference type="PROSITE-ProRule" id="PRU00175"/>
    </source>
</evidence>
<protein>
    <recommendedName>
        <fullName evidence="5">RING-type domain-containing protein</fullName>
    </recommendedName>
</protein>
<evidence type="ECO:0000259" key="5">
    <source>
        <dbReference type="PROSITE" id="PS50089"/>
    </source>
</evidence>
<reference evidence="6" key="1">
    <citation type="journal article" date="2020" name="BMC Genomics">
        <title>Correction to: Identification and distribution of gene clusters required for synthesis of sphingolipid metabolism inhibitors in diverse species of the filamentous fungus Fusarium.</title>
        <authorList>
            <person name="Kim H.S."/>
            <person name="Lohmar J.M."/>
            <person name="Busman M."/>
            <person name="Brown D.W."/>
            <person name="Naumann T.A."/>
            <person name="Divon H.H."/>
            <person name="Lysoe E."/>
            <person name="Uhlig S."/>
            <person name="Proctor R.H."/>
        </authorList>
    </citation>
    <scope>NUCLEOTIDE SEQUENCE</scope>
    <source>
        <strain evidence="6">NRRL 22465</strain>
    </source>
</reference>
<evidence type="ECO:0000313" key="6">
    <source>
        <dbReference type="EMBL" id="KAF4977230.1"/>
    </source>
</evidence>
<dbReference type="SUPFAM" id="SSF57850">
    <property type="entry name" value="RING/U-box"/>
    <property type="match status" value="1"/>
</dbReference>
<dbReference type="AlphaFoldDB" id="A0A8H4XJ18"/>
<name>A0A8H4XJ18_9HYPO</name>
<accession>A0A8H4XJ18</accession>
<dbReference type="InterPro" id="IPR013083">
    <property type="entry name" value="Znf_RING/FYVE/PHD"/>
</dbReference>
<keyword evidence="1" id="KW-0479">Metal-binding</keyword>
<dbReference type="InterPro" id="IPR027370">
    <property type="entry name" value="Znf-RING_euk"/>
</dbReference>
<comment type="caution">
    <text evidence="6">The sequence shown here is derived from an EMBL/GenBank/DDBJ whole genome shotgun (WGS) entry which is preliminary data.</text>
</comment>
<dbReference type="InterPro" id="IPR001841">
    <property type="entry name" value="Znf_RING"/>
</dbReference>
<gene>
    <name evidence="6" type="ORF">FZEAL_6213</name>
</gene>
<organism evidence="6 7">
    <name type="scientific">Fusarium zealandicum</name>
    <dbReference type="NCBI Taxonomy" id="1053134"/>
    <lineage>
        <taxon>Eukaryota</taxon>
        <taxon>Fungi</taxon>
        <taxon>Dikarya</taxon>
        <taxon>Ascomycota</taxon>
        <taxon>Pezizomycotina</taxon>
        <taxon>Sordariomycetes</taxon>
        <taxon>Hypocreomycetidae</taxon>
        <taxon>Hypocreales</taxon>
        <taxon>Nectriaceae</taxon>
        <taxon>Fusarium</taxon>
        <taxon>Fusarium staphyleae species complex</taxon>
    </lineage>
</organism>
<dbReference type="GO" id="GO:0008270">
    <property type="term" value="F:zinc ion binding"/>
    <property type="evidence" value="ECO:0007669"/>
    <property type="project" value="UniProtKB-KW"/>
</dbReference>
<evidence type="ECO:0000256" key="3">
    <source>
        <dbReference type="ARBA" id="ARBA00022833"/>
    </source>
</evidence>
<dbReference type="OrthoDB" id="8062037at2759"/>
<dbReference type="SMART" id="SM00184">
    <property type="entry name" value="RING"/>
    <property type="match status" value="1"/>
</dbReference>
<proteinExistence type="predicted"/>
<feature type="domain" description="RING-type" evidence="5">
    <location>
        <begin position="30"/>
        <end position="73"/>
    </location>
</feature>
<keyword evidence="7" id="KW-1185">Reference proteome</keyword>
<dbReference type="Proteomes" id="UP000635477">
    <property type="component" value="Unassembled WGS sequence"/>
</dbReference>
<evidence type="ECO:0000256" key="2">
    <source>
        <dbReference type="ARBA" id="ARBA00022771"/>
    </source>
</evidence>
<reference evidence="6" key="2">
    <citation type="submission" date="2020-05" db="EMBL/GenBank/DDBJ databases">
        <authorList>
            <person name="Kim H.-S."/>
            <person name="Proctor R.H."/>
            <person name="Brown D.W."/>
        </authorList>
    </citation>
    <scope>NUCLEOTIDE SEQUENCE</scope>
    <source>
        <strain evidence="6">NRRL 22465</strain>
    </source>
</reference>
<dbReference type="PROSITE" id="PS50089">
    <property type="entry name" value="ZF_RING_2"/>
    <property type="match status" value="1"/>
</dbReference>
<dbReference type="Gene3D" id="3.30.40.10">
    <property type="entry name" value="Zinc/RING finger domain, C3HC4 (zinc finger)"/>
    <property type="match status" value="1"/>
</dbReference>
<keyword evidence="2 4" id="KW-0863">Zinc-finger</keyword>